<keyword evidence="1" id="KW-0328">Glycosyltransferase</keyword>
<evidence type="ECO:0000256" key="1">
    <source>
        <dbReference type="ARBA" id="ARBA00022676"/>
    </source>
</evidence>
<name>A0ABQ3FZU1_9BURK</name>
<dbReference type="Pfam" id="PF03808">
    <property type="entry name" value="Glyco_tran_WecG"/>
    <property type="match status" value="1"/>
</dbReference>
<dbReference type="CDD" id="cd06533">
    <property type="entry name" value="Glyco_transf_WecG_TagA"/>
    <property type="match status" value="1"/>
</dbReference>
<evidence type="ECO:0000256" key="2">
    <source>
        <dbReference type="ARBA" id="ARBA00022679"/>
    </source>
</evidence>
<dbReference type="PANTHER" id="PTHR34136">
    <property type="match status" value="1"/>
</dbReference>
<dbReference type="PANTHER" id="PTHR34136:SF1">
    <property type="entry name" value="UDP-N-ACETYL-D-MANNOSAMINURONIC ACID TRANSFERASE"/>
    <property type="match status" value="1"/>
</dbReference>
<sequence length="274" mass="29571">MNASSPPPSALAAVNAPDGLARTVVDGVPFVASNVDSLARHICERAAAAQGGWVVTPNIDILRRLHHDPGFKQMVGEATVFTADGKPIVWASRLQGTPLPCRLAGSDLFIAVFRRAAAAGLRLALVGGNPGTAEQAAARLAGAGAAITRSHCPPFGFENQPEEMARIRSLVTDFAPHIVFVGLGSPKQEWLIQQLRSLHPQAWFLGVGISFSFVAGEVPRAPKWMQAGGLEWLHRLVQEPQRLARRYLIDGLPFALGLMARSLRTRLQRRPRPL</sequence>
<dbReference type="InterPro" id="IPR004629">
    <property type="entry name" value="WecG_TagA_CpsF"/>
</dbReference>
<comment type="caution">
    <text evidence="3">The sequence shown here is derived from an EMBL/GenBank/DDBJ whole genome shotgun (WGS) entry which is preliminary data.</text>
</comment>
<gene>
    <name evidence="3" type="ORF">GCM10007320_20750</name>
</gene>
<reference evidence="4" key="1">
    <citation type="journal article" date="2019" name="Int. J. Syst. Evol. Microbiol.">
        <title>The Global Catalogue of Microorganisms (GCM) 10K type strain sequencing project: providing services to taxonomists for standard genome sequencing and annotation.</title>
        <authorList>
            <consortium name="The Broad Institute Genomics Platform"/>
            <consortium name="The Broad Institute Genome Sequencing Center for Infectious Disease"/>
            <person name="Wu L."/>
            <person name="Ma J."/>
        </authorList>
    </citation>
    <scope>NUCLEOTIDE SEQUENCE [LARGE SCALE GENOMIC DNA]</scope>
    <source>
        <strain evidence="4">KCTC 23314</strain>
    </source>
</reference>
<protein>
    <recommendedName>
        <fullName evidence="5">WecB/TagA/CpsF family glycosyltransferase</fullName>
    </recommendedName>
</protein>
<keyword evidence="4" id="KW-1185">Reference proteome</keyword>
<evidence type="ECO:0000313" key="3">
    <source>
        <dbReference type="EMBL" id="GHC79670.1"/>
    </source>
</evidence>
<proteinExistence type="predicted"/>
<keyword evidence="2" id="KW-0808">Transferase</keyword>
<evidence type="ECO:0008006" key="5">
    <source>
        <dbReference type="Google" id="ProtNLM"/>
    </source>
</evidence>
<dbReference type="NCBIfam" id="TIGR00696">
    <property type="entry name" value="wecG_tagA_cpsF"/>
    <property type="match status" value="1"/>
</dbReference>
<organism evidence="3 4">
    <name type="scientific">Pseudorhodoferax aquiterrae</name>
    <dbReference type="NCBI Taxonomy" id="747304"/>
    <lineage>
        <taxon>Bacteria</taxon>
        <taxon>Pseudomonadati</taxon>
        <taxon>Pseudomonadota</taxon>
        <taxon>Betaproteobacteria</taxon>
        <taxon>Burkholderiales</taxon>
        <taxon>Comamonadaceae</taxon>
    </lineage>
</organism>
<accession>A0ABQ3FZU1</accession>
<dbReference type="Proteomes" id="UP000626210">
    <property type="component" value="Unassembled WGS sequence"/>
</dbReference>
<dbReference type="EMBL" id="BMYK01000005">
    <property type="protein sequence ID" value="GHC79670.1"/>
    <property type="molecule type" value="Genomic_DNA"/>
</dbReference>
<evidence type="ECO:0000313" key="4">
    <source>
        <dbReference type="Proteomes" id="UP000626210"/>
    </source>
</evidence>